<feature type="DNA-binding region" description="H-T-H motif" evidence="2">
    <location>
        <begin position="22"/>
        <end position="41"/>
    </location>
</feature>
<keyword evidence="5" id="KW-1185">Reference proteome</keyword>
<organism evidence="4 5">
    <name type="scientific">Carboxylicivirga linearis</name>
    <dbReference type="NCBI Taxonomy" id="1628157"/>
    <lineage>
        <taxon>Bacteria</taxon>
        <taxon>Pseudomonadati</taxon>
        <taxon>Bacteroidota</taxon>
        <taxon>Bacteroidia</taxon>
        <taxon>Marinilabiliales</taxon>
        <taxon>Marinilabiliaceae</taxon>
        <taxon>Carboxylicivirga</taxon>
    </lineage>
</organism>
<dbReference type="InterPro" id="IPR050624">
    <property type="entry name" value="HTH-type_Tx_Regulator"/>
</dbReference>
<dbReference type="Pfam" id="PF00440">
    <property type="entry name" value="TetR_N"/>
    <property type="match status" value="1"/>
</dbReference>
<comment type="caution">
    <text evidence="4">The sequence shown here is derived from an EMBL/GenBank/DDBJ whole genome shotgun (WGS) entry which is preliminary data.</text>
</comment>
<dbReference type="PANTHER" id="PTHR43479:SF11">
    <property type="entry name" value="ACREF_ENVCD OPERON REPRESSOR-RELATED"/>
    <property type="match status" value="1"/>
</dbReference>
<dbReference type="SUPFAM" id="SSF46689">
    <property type="entry name" value="Homeodomain-like"/>
    <property type="match status" value="1"/>
</dbReference>
<dbReference type="PRINTS" id="PR00455">
    <property type="entry name" value="HTHTETR"/>
</dbReference>
<dbReference type="PANTHER" id="PTHR43479">
    <property type="entry name" value="ACREF/ENVCD OPERON REPRESSOR-RELATED"/>
    <property type="match status" value="1"/>
</dbReference>
<name>A0ABS5K2A5_9BACT</name>
<evidence type="ECO:0000256" key="2">
    <source>
        <dbReference type="PROSITE-ProRule" id="PRU00335"/>
    </source>
</evidence>
<reference evidence="4 5" key="1">
    <citation type="journal article" date="2015" name="Int. J. Syst. Evol. Microbiol.">
        <title>Carboxylicivirga linearis sp. nov., isolated from a sea cucumber culture pond.</title>
        <authorList>
            <person name="Wang F.Q."/>
            <person name="Zhou Y.X."/>
            <person name="Lin X.Z."/>
            <person name="Chen G.J."/>
            <person name="Du Z.J."/>
        </authorList>
    </citation>
    <scope>NUCLEOTIDE SEQUENCE [LARGE SCALE GENOMIC DNA]</scope>
    <source>
        <strain evidence="4 5">FB218</strain>
    </source>
</reference>
<evidence type="ECO:0000259" key="3">
    <source>
        <dbReference type="PROSITE" id="PS50977"/>
    </source>
</evidence>
<evidence type="ECO:0000256" key="1">
    <source>
        <dbReference type="ARBA" id="ARBA00023125"/>
    </source>
</evidence>
<evidence type="ECO:0000313" key="4">
    <source>
        <dbReference type="EMBL" id="MBS2100809.1"/>
    </source>
</evidence>
<keyword evidence="1 2" id="KW-0238">DNA-binding</keyword>
<sequence>MRSSIIEAAKELFAKFGYKKTTMEDIAIALRKGKSSLYYYFKNKEEIFQAVIESEEKHLFSKLNEIVNTKMEPREKFTQYVITRMETILELDNYIKALKDEMLTNYEFLSRLKTSTEKQEAALLTKILEEGTSSNTFQVKNIPMAAVAIATALKGMEGPLLSSYYSFEDFKVQIENTLNILFFGLIRR</sequence>
<dbReference type="InterPro" id="IPR009057">
    <property type="entry name" value="Homeodomain-like_sf"/>
</dbReference>
<dbReference type="Proteomes" id="UP000708576">
    <property type="component" value="Unassembled WGS sequence"/>
</dbReference>
<dbReference type="PROSITE" id="PS50977">
    <property type="entry name" value="HTH_TETR_2"/>
    <property type="match status" value="1"/>
</dbReference>
<gene>
    <name evidence="4" type="ORF">KEM10_21155</name>
</gene>
<dbReference type="InterPro" id="IPR001647">
    <property type="entry name" value="HTH_TetR"/>
</dbReference>
<protein>
    <submittedName>
        <fullName evidence="4">TetR/AcrR family transcriptional regulator</fullName>
    </submittedName>
</protein>
<dbReference type="Gene3D" id="1.10.10.60">
    <property type="entry name" value="Homeodomain-like"/>
    <property type="match status" value="1"/>
</dbReference>
<feature type="domain" description="HTH tetR-type" evidence="3">
    <location>
        <begin position="1"/>
        <end position="59"/>
    </location>
</feature>
<dbReference type="EMBL" id="JAGUCO010000029">
    <property type="protein sequence ID" value="MBS2100809.1"/>
    <property type="molecule type" value="Genomic_DNA"/>
</dbReference>
<dbReference type="Gene3D" id="1.10.357.10">
    <property type="entry name" value="Tetracycline Repressor, domain 2"/>
    <property type="match status" value="1"/>
</dbReference>
<proteinExistence type="predicted"/>
<evidence type="ECO:0000313" key="5">
    <source>
        <dbReference type="Proteomes" id="UP000708576"/>
    </source>
</evidence>
<accession>A0ABS5K2A5</accession>